<feature type="compositionally biased region" description="Low complexity" evidence="1">
    <location>
        <begin position="305"/>
        <end position="331"/>
    </location>
</feature>
<proteinExistence type="predicted"/>
<dbReference type="SUPFAM" id="SSF81606">
    <property type="entry name" value="PP2C-like"/>
    <property type="match status" value="1"/>
</dbReference>
<dbReference type="Gene3D" id="3.60.40.10">
    <property type="entry name" value="PPM-type phosphatase domain"/>
    <property type="match status" value="1"/>
</dbReference>
<feature type="compositionally biased region" description="Low complexity" evidence="1">
    <location>
        <begin position="95"/>
        <end position="131"/>
    </location>
</feature>
<feature type="compositionally biased region" description="Acidic residues" evidence="1">
    <location>
        <begin position="443"/>
        <end position="452"/>
    </location>
</feature>
<evidence type="ECO:0000259" key="2">
    <source>
        <dbReference type="PROSITE" id="PS51746"/>
    </source>
</evidence>
<dbReference type="OrthoDB" id="10264738at2759"/>
<gene>
    <name evidence="3" type="ORF">GPECTOR_57g469</name>
</gene>
<dbReference type="SMART" id="SM00331">
    <property type="entry name" value="PP2C_SIG"/>
    <property type="match status" value="1"/>
</dbReference>
<organism evidence="3 4">
    <name type="scientific">Gonium pectorale</name>
    <name type="common">Green alga</name>
    <dbReference type="NCBI Taxonomy" id="33097"/>
    <lineage>
        <taxon>Eukaryota</taxon>
        <taxon>Viridiplantae</taxon>
        <taxon>Chlorophyta</taxon>
        <taxon>core chlorophytes</taxon>
        <taxon>Chlorophyceae</taxon>
        <taxon>CS clade</taxon>
        <taxon>Chlamydomonadales</taxon>
        <taxon>Volvocaceae</taxon>
        <taxon>Gonium</taxon>
    </lineage>
</organism>
<dbReference type="EMBL" id="LSYV01000058">
    <property type="protein sequence ID" value="KXZ45179.1"/>
    <property type="molecule type" value="Genomic_DNA"/>
</dbReference>
<dbReference type="PROSITE" id="PS51746">
    <property type="entry name" value="PPM_2"/>
    <property type="match status" value="1"/>
</dbReference>
<evidence type="ECO:0000313" key="4">
    <source>
        <dbReference type="Proteomes" id="UP000075714"/>
    </source>
</evidence>
<reference evidence="4" key="1">
    <citation type="journal article" date="2016" name="Nat. Commun.">
        <title>The Gonium pectorale genome demonstrates co-option of cell cycle regulation during the evolution of multicellularity.</title>
        <authorList>
            <person name="Hanschen E.R."/>
            <person name="Marriage T.N."/>
            <person name="Ferris P.J."/>
            <person name="Hamaji T."/>
            <person name="Toyoda A."/>
            <person name="Fujiyama A."/>
            <person name="Neme R."/>
            <person name="Noguchi H."/>
            <person name="Minakuchi Y."/>
            <person name="Suzuki M."/>
            <person name="Kawai-Toyooka H."/>
            <person name="Smith D.R."/>
            <person name="Sparks H."/>
            <person name="Anderson J."/>
            <person name="Bakaric R."/>
            <person name="Luria V."/>
            <person name="Karger A."/>
            <person name="Kirschner M.W."/>
            <person name="Durand P.M."/>
            <person name="Michod R.E."/>
            <person name="Nozaki H."/>
            <person name="Olson B.J."/>
        </authorList>
    </citation>
    <scope>NUCLEOTIDE SEQUENCE [LARGE SCALE GENOMIC DNA]</scope>
    <source>
        <strain evidence="4">NIES-2863</strain>
    </source>
</reference>
<dbReference type="InterPro" id="IPR036457">
    <property type="entry name" value="PPM-type-like_dom_sf"/>
</dbReference>
<sequence>MPEAGELRYEVVDEGDTFLHVYLPGELTSGDVCLSTTSSGPGAEVAVEHFSTGKSLGLIGLEGYKLADEESAAKYSKKHRRFMIRLVRVEPAAAASAAKPPSAAAASSSPPRKGSPAPPAAAASGGSPSASTNNIFGILDNDDVSDDEGGAGEEGATGGAKKKKKKKKKGKKGGATAAGEGEAGADGEEEGEGEAATVGAPEAPAANGNGNKATAEGGGSSGDEGEPAAAGGGEGATGGAKKKKKKKKKGGAGAGAGLAAAAEEGAIGEANKTAGGDRAEVEAAEAALPERTSSIPPTPPPEAAPAPASSSASAPVSAPSSFPASAAMSKSGSRAVVVDVEADFGDEPLGKFELGRSVEHDPLLGPALHHALGKASMKGEDKWLEVPPLSRPSAFFDGHGGRTASQHAAKQLLPLVAKYAERALGPEPASDRQQLADGGYLEPGDEGSEAGEDSALARARVAAVQDALIARLPKALHAGFVECDAEVISRYKESGTTATLAVQVGWELLVANVGDSLAYLDTGAEIVAISANHRVAENPDEQERIKAKGGRIKPAAQDEDEEGPPGTATPHEGHQLRVWPSGINMTRTIGDASSDGLLLAEPAVRQISLPVTGARLFIASDGLWDAVNAKTIIGQLRTCTAREAASRAAVYAMRNKKHDDDVTVVVADFVPRPSDTHVPGLLKKANGPVATALATVAAAGLREEKAVQAWRPLETPSETWRERHRAHRRRAAAFLEGLAEAEQSEAEAAAAAERHRALAVAPAAGTAGVGTAVRAQPVSETYRELAALKVDVDE</sequence>
<feature type="compositionally biased region" description="Acidic residues" evidence="1">
    <location>
        <begin position="140"/>
        <end position="151"/>
    </location>
</feature>
<evidence type="ECO:0000256" key="1">
    <source>
        <dbReference type="SAM" id="MobiDB-lite"/>
    </source>
</evidence>
<dbReference type="PANTHER" id="PTHR47992">
    <property type="entry name" value="PROTEIN PHOSPHATASE"/>
    <property type="match status" value="1"/>
</dbReference>
<feature type="compositionally biased region" description="Basic residues" evidence="1">
    <location>
        <begin position="240"/>
        <end position="250"/>
    </location>
</feature>
<evidence type="ECO:0000313" key="3">
    <source>
        <dbReference type="EMBL" id="KXZ45179.1"/>
    </source>
</evidence>
<comment type="caution">
    <text evidence="3">The sequence shown here is derived from an EMBL/GenBank/DDBJ whole genome shotgun (WGS) entry which is preliminary data.</text>
</comment>
<keyword evidence="4" id="KW-1185">Reference proteome</keyword>
<dbReference type="InterPro" id="IPR015655">
    <property type="entry name" value="PP2C"/>
</dbReference>
<accession>A0A150G5M0</accession>
<name>A0A150G5M0_GONPE</name>
<dbReference type="SMART" id="SM00332">
    <property type="entry name" value="PP2Cc"/>
    <property type="match status" value="1"/>
</dbReference>
<dbReference type="Pfam" id="PF00481">
    <property type="entry name" value="PP2C"/>
    <property type="match status" value="1"/>
</dbReference>
<feature type="compositionally biased region" description="Basic and acidic residues" evidence="1">
    <location>
        <begin position="537"/>
        <end position="546"/>
    </location>
</feature>
<feature type="compositionally biased region" description="Acidic residues" evidence="1">
    <location>
        <begin position="183"/>
        <end position="193"/>
    </location>
</feature>
<dbReference type="InterPro" id="IPR001932">
    <property type="entry name" value="PPM-type_phosphatase-like_dom"/>
</dbReference>
<dbReference type="Proteomes" id="UP000075714">
    <property type="component" value="Unassembled WGS sequence"/>
</dbReference>
<dbReference type="GO" id="GO:0004722">
    <property type="term" value="F:protein serine/threonine phosphatase activity"/>
    <property type="evidence" value="ECO:0007669"/>
    <property type="project" value="InterPro"/>
</dbReference>
<protein>
    <recommendedName>
        <fullName evidence="2">PPM-type phosphatase domain-containing protein</fullName>
    </recommendedName>
</protein>
<feature type="region of interest" description="Disordered" evidence="1">
    <location>
        <begin position="95"/>
        <end position="332"/>
    </location>
</feature>
<feature type="compositionally biased region" description="Low complexity" evidence="1">
    <location>
        <begin position="194"/>
        <end position="215"/>
    </location>
</feature>
<feature type="domain" description="PPM-type phosphatase" evidence="2">
    <location>
        <begin position="371"/>
        <end position="669"/>
    </location>
</feature>
<feature type="compositionally biased region" description="Low complexity" evidence="1">
    <location>
        <begin position="257"/>
        <end position="270"/>
    </location>
</feature>
<dbReference type="STRING" id="33097.A0A150G5M0"/>
<dbReference type="CDD" id="cd00143">
    <property type="entry name" value="PP2Cc"/>
    <property type="match status" value="1"/>
</dbReference>
<feature type="compositionally biased region" description="Basic residues" evidence="1">
    <location>
        <begin position="160"/>
        <end position="172"/>
    </location>
</feature>
<feature type="region of interest" description="Disordered" evidence="1">
    <location>
        <begin position="426"/>
        <end position="453"/>
    </location>
</feature>
<dbReference type="AlphaFoldDB" id="A0A150G5M0"/>
<feature type="region of interest" description="Disordered" evidence="1">
    <location>
        <begin position="537"/>
        <end position="574"/>
    </location>
</feature>